<sequence>MNKKVLVHNGHSNLMHIALEGLFREHFEVIPLSKIEEYPKKDCALWIEFSLVDQEWYKPYIADGYKLIIDHFWDSYVEEPSITESNSLTLRAKNFVWWNFAIWWLDHYRDVEFDFTKNADHFFLMLLRKDRRHRTNLYEIMTPFLDSSLYSYMERGVSIQEDVGTDPVIDVNGKWYQHTHFSLVSETWVVQHEQYPTFISEKTFKPIAWQHPFITFGVPNTLTYLHESGFETFGHIIDESYDKIIDVTLRLQKIFEIVSELYKDYLSGKNLFSDHVTKEKLIHNYYHFYNKELLHKMFYDEVVTVLNEFLET</sequence>
<proteinExistence type="predicted"/>
<organism evidence="1">
    <name type="scientific">uncultured Caudovirales phage</name>
    <dbReference type="NCBI Taxonomy" id="2100421"/>
    <lineage>
        <taxon>Viruses</taxon>
        <taxon>Duplodnaviria</taxon>
        <taxon>Heunggongvirae</taxon>
        <taxon>Uroviricota</taxon>
        <taxon>Caudoviricetes</taxon>
        <taxon>Peduoviridae</taxon>
        <taxon>Maltschvirus</taxon>
        <taxon>Maltschvirus maltsch</taxon>
    </lineage>
</organism>
<reference evidence="1" key="1">
    <citation type="submission" date="2020-04" db="EMBL/GenBank/DDBJ databases">
        <authorList>
            <person name="Chiriac C."/>
            <person name="Salcher M."/>
            <person name="Ghai R."/>
            <person name="Kavagutti S V."/>
        </authorList>
    </citation>
    <scope>NUCLEOTIDE SEQUENCE</scope>
</reference>
<accession>A0A6J5LKQ5</accession>
<evidence type="ECO:0000313" key="1">
    <source>
        <dbReference type="EMBL" id="CAB4133696.1"/>
    </source>
</evidence>
<name>A0A6J5LKQ5_9CAUD</name>
<gene>
    <name evidence="1" type="ORF">UFOVP257_418</name>
</gene>
<dbReference type="EMBL" id="LR796274">
    <property type="protein sequence ID" value="CAB4133696.1"/>
    <property type="molecule type" value="Genomic_DNA"/>
</dbReference>
<protein>
    <submittedName>
        <fullName evidence="1">Uncharacterized protein</fullName>
    </submittedName>
</protein>